<dbReference type="AlphaFoldDB" id="A0A833Y7N9"/>
<evidence type="ECO:0000313" key="2">
    <source>
        <dbReference type="EMBL" id="KAF5476985.1"/>
    </source>
</evidence>
<dbReference type="CDD" id="cd09272">
    <property type="entry name" value="RNase_HI_RT_Ty1"/>
    <property type="match status" value="1"/>
</dbReference>
<evidence type="ECO:0000259" key="1">
    <source>
        <dbReference type="Pfam" id="PF07727"/>
    </source>
</evidence>
<dbReference type="EMBL" id="LIHL02000002">
    <property type="protein sequence ID" value="KAF5476985.1"/>
    <property type="molecule type" value="Genomic_DNA"/>
</dbReference>
<feature type="domain" description="Reverse transcriptase Ty1/copia-type" evidence="1">
    <location>
        <begin position="78"/>
        <end position="227"/>
    </location>
</feature>
<dbReference type="InterPro" id="IPR043502">
    <property type="entry name" value="DNA/RNA_pol_sf"/>
</dbReference>
<organism evidence="2 3">
    <name type="scientific">Juglans regia</name>
    <name type="common">English walnut</name>
    <dbReference type="NCBI Taxonomy" id="51240"/>
    <lineage>
        <taxon>Eukaryota</taxon>
        <taxon>Viridiplantae</taxon>
        <taxon>Streptophyta</taxon>
        <taxon>Embryophyta</taxon>
        <taxon>Tracheophyta</taxon>
        <taxon>Spermatophyta</taxon>
        <taxon>Magnoliopsida</taxon>
        <taxon>eudicotyledons</taxon>
        <taxon>Gunneridae</taxon>
        <taxon>Pentapetalae</taxon>
        <taxon>rosids</taxon>
        <taxon>fabids</taxon>
        <taxon>Fagales</taxon>
        <taxon>Juglandaceae</taxon>
        <taxon>Juglans</taxon>
    </lineage>
</organism>
<name>A0A833Y7N9_JUGRE</name>
<dbReference type="SUPFAM" id="SSF56672">
    <property type="entry name" value="DNA/RNA polymerases"/>
    <property type="match status" value="1"/>
</dbReference>
<evidence type="ECO:0000313" key="3">
    <source>
        <dbReference type="Proteomes" id="UP000619265"/>
    </source>
</evidence>
<gene>
    <name evidence="2" type="ORF">F2P56_003667</name>
</gene>
<sequence>MALLSENIDISSKLALLFLLTHLFLQNFGLKPLKRLCISSIFFPQGPAPDEPTSYSVTSKLPECRAAMATENDALLRNNTWSLQPQGFIDPKFPNHVCKLLKAIYGLKQAPRAWFAKLTSWLNDYGFVASQSDPSLFILHRGDLHIFLLIYVDDMVITSSHPHAIDVVIRDLSMTFPVKDLGSLSYFLGLEVDYCDSSIILSQRKYIKDLLARSNMLQAKSISSPMAASLKLSQFDAPAFDDYTLIRSIVGGLQYLSYTRLDISFAVNKVCQFMHSPKLTHWSAVKRILRYLKGTINHGLLFKYTSSFTLQAYCDADWGGCPDDRRSTSGFCLYLGSHLISWSSKKQKTVARSSIEAEYKALSHTAAELIW</sequence>
<proteinExistence type="predicted"/>
<reference evidence="2" key="1">
    <citation type="submission" date="2015-10" db="EMBL/GenBank/DDBJ databases">
        <authorList>
            <person name="Martinez-Garcia P.J."/>
            <person name="Crepeau M.W."/>
            <person name="Puiu D."/>
            <person name="Gonzalez-Ibeas D."/>
            <person name="Whalen J."/>
            <person name="Stevens K."/>
            <person name="Paul R."/>
            <person name="Butterfield T."/>
            <person name="Britton M."/>
            <person name="Reagan R."/>
            <person name="Chakraborty S."/>
            <person name="Walawage S.L."/>
            <person name="Vasquez-Gross H.A."/>
            <person name="Cardeno C."/>
            <person name="Famula R."/>
            <person name="Pratt K."/>
            <person name="Kuruganti S."/>
            <person name="Aradhya M.K."/>
            <person name="Leslie C.A."/>
            <person name="Dandekar A.M."/>
            <person name="Salzberg S.L."/>
            <person name="Wegrzyn J.L."/>
            <person name="Langley C.H."/>
            <person name="Neale D.B."/>
        </authorList>
    </citation>
    <scope>NUCLEOTIDE SEQUENCE</scope>
    <source>
        <tissue evidence="2">Leaves</tissue>
    </source>
</reference>
<dbReference type="Gramene" id="Jr02_05210_p1">
    <property type="protein sequence ID" value="cds.Jr02_05210_p1"/>
    <property type="gene ID" value="Jr02_05210"/>
</dbReference>
<reference evidence="2" key="2">
    <citation type="submission" date="2020-03" db="EMBL/GenBank/DDBJ databases">
        <title>Walnut 2.0.</title>
        <authorList>
            <person name="Marrano A."/>
            <person name="Britton M."/>
            <person name="Zimin A.V."/>
            <person name="Zaini P.A."/>
            <person name="Workman R."/>
            <person name="Puiu D."/>
            <person name="Bianco L."/>
            <person name="Allen B.J."/>
            <person name="Troggio M."/>
            <person name="Leslie C.A."/>
            <person name="Timp W."/>
            <person name="Dendekar A."/>
            <person name="Salzberg S.L."/>
            <person name="Neale D.B."/>
        </authorList>
    </citation>
    <scope>NUCLEOTIDE SEQUENCE</scope>
    <source>
        <tissue evidence="2">Leaves</tissue>
    </source>
</reference>
<dbReference type="InterPro" id="IPR013103">
    <property type="entry name" value="RVT_2"/>
</dbReference>
<accession>A0A833Y7N9</accession>
<dbReference type="Pfam" id="PF07727">
    <property type="entry name" value="RVT_2"/>
    <property type="match status" value="1"/>
</dbReference>
<dbReference type="PANTHER" id="PTHR11439:SF450">
    <property type="entry name" value="REVERSE TRANSCRIPTASE TY1_COPIA-TYPE DOMAIN-CONTAINING PROTEIN"/>
    <property type="match status" value="1"/>
</dbReference>
<comment type="caution">
    <text evidence="2">The sequence shown here is derived from an EMBL/GenBank/DDBJ whole genome shotgun (WGS) entry which is preliminary data.</text>
</comment>
<feature type="non-terminal residue" evidence="2">
    <location>
        <position position="371"/>
    </location>
</feature>
<protein>
    <recommendedName>
        <fullName evidence="1">Reverse transcriptase Ty1/copia-type domain-containing protein</fullName>
    </recommendedName>
</protein>
<dbReference type="Proteomes" id="UP000619265">
    <property type="component" value="Unassembled WGS sequence"/>
</dbReference>
<dbReference type="PANTHER" id="PTHR11439">
    <property type="entry name" value="GAG-POL-RELATED RETROTRANSPOSON"/>
    <property type="match status" value="1"/>
</dbReference>